<evidence type="ECO:0000313" key="7">
    <source>
        <dbReference type="EMBL" id="SCW23564.1"/>
    </source>
</evidence>
<keyword evidence="7" id="KW-0150">Chloroplast</keyword>
<dbReference type="GeneID" id="29999549"/>
<dbReference type="InterPro" id="IPR036788">
    <property type="entry name" value="T_IF-3_C_sf"/>
</dbReference>
<dbReference type="SUPFAM" id="SSF54364">
    <property type="entry name" value="Translation initiation factor IF3, N-terminal domain"/>
    <property type="match status" value="1"/>
</dbReference>
<comment type="subcellular location">
    <subcellularLocation>
        <location evidence="4">Plastid</location>
        <location evidence="4">Chloroplast</location>
    </subcellularLocation>
</comment>
<evidence type="ECO:0000259" key="6">
    <source>
        <dbReference type="Pfam" id="PF05198"/>
    </source>
</evidence>
<keyword evidence="3 4" id="KW-0648">Protein biosynthesis</keyword>
<dbReference type="GO" id="GO:0009507">
    <property type="term" value="C:chloroplast"/>
    <property type="evidence" value="ECO:0007669"/>
    <property type="project" value="UniProtKB-SubCell"/>
</dbReference>
<keyword evidence="2 4" id="KW-0396">Initiation factor</keyword>
<feature type="domain" description="Translation initiation factor 3 N-terminal" evidence="6">
    <location>
        <begin position="18"/>
        <end position="87"/>
    </location>
</feature>
<name>A0A1G4NY73_9FLOR</name>
<feature type="domain" description="Translation initiation factor 3 C-terminal" evidence="5">
    <location>
        <begin position="95"/>
        <end position="179"/>
    </location>
</feature>
<protein>
    <recommendedName>
        <fullName evidence="4">Translation initiation factor IF-3, chloroplastic</fullName>
    </recommendedName>
</protein>
<reference evidence="7" key="1">
    <citation type="submission" date="2016-10" db="EMBL/GenBank/DDBJ databases">
        <title>Chloroplast genomes as a tool to resolve red algal phylogenies: a case study in the Nemaliales.</title>
        <authorList>
            <person name="Costa J.F."/>
            <person name="Lin S.M."/>
            <person name="Macaya E.C."/>
            <person name="Fernandez-Garcia C."/>
            <person name="Verbruggen H."/>
        </authorList>
    </citation>
    <scope>NUCLEOTIDE SEQUENCE</scope>
    <source>
        <strain evidence="7">J.0604</strain>
    </source>
</reference>
<dbReference type="Pfam" id="PF05198">
    <property type="entry name" value="IF3_N"/>
    <property type="match status" value="1"/>
</dbReference>
<evidence type="ECO:0000256" key="3">
    <source>
        <dbReference type="ARBA" id="ARBA00022917"/>
    </source>
</evidence>
<dbReference type="EMBL" id="LT622874">
    <property type="protein sequence ID" value="SCW23564.1"/>
    <property type="molecule type" value="Genomic_DNA"/>
</dbReference>
<dbReference type="Gene3D" id="3.10.20.80">
    <property type="entry name" value="Translation initiation factor 3 (IF-3), N-terminal domain"/>
    <property type="match status" value="1"/>
</dbReference>
<dbReference type="Gene3D" id="3.30.110.10">
    <property type="entry name" value="Translation initiation factor 3 (IF-3), C-terminal domain"/>
    <property type="match status" value="1"/>
</dbReference>
<dbReference type="RefSeq" id="YP_009315109.1">
    <property type="nucleotide sequence ID" value="NC_031665.1"/>
</dbReference>
<geneLocation type="chloroplast" evidence="7"/>
<keyword evidence="7" id="KW-0934">Plastid</keyword>
<gene>
    <name evidence="4 7" type="primary">infC</name>
    <name evidence="7" type="ORF">J0604_83</name>
</gene>
<dbReference type="InterPro" id="IPR019814">
    <property type="entry name" value="Translation_initiation_fac_3_N"/>
</dbReference>
<comment type="function">
    <text evidence="4">IF-3 binds to the 30S ribosomal subunit and shifts the equilibrium between 70S ribosomes and their 50S and 30S subunits in favor of the free subunits, thus enhancing the availability of 30S subunits on which protein synthesis initiation begins.</text>
</comment>
<dbReference type="GO" id="GO:0043022">
    <property type="term" value="F:ribosome binding"/>
    <property type="evidence" value="ECO:0007669"/>
    <property type="project" value="TreeGrafter"/>
</dbReference>
<reference evidence="7" key="2">
    <citation type="submission" date="2016-10" db="EMBL/GenBank/DDBJ databases">
        <authorList>
            <person name="de Groot N.N."/>
        </authorList>
    </citation>
    <scope>NUCLEOTIDE SEQUENCE</scope>
    <source>
        <strain evidence="7">J.0604</strain>
    </source>
</reference>
<dbReference type="GO" id="GO:0003743">
    <property type="term" value="F:translation initiation factor activity"/>
    <property type="evidence" value="ECO:0007669"/>
    <property type="project" value="UniProtKB-UniRule"/>
</dbReference>
<dbReference type="PANTHER" id="PTHR10938:SF0">
    <property type="entry name" value="TRANSLATION INITIATION FACTOR IF-3, MITOCHONDRIAL"/>
    <property type="match status" value="1"/>
</dbReference>
<organism evidence="7">
    <name type="scientific">Titanophycus setchellii</name>
    <dbReference type="NCBI Taxonomy" id="940129"/>
    <lineage>
        <taxon>Eukaryota</taxon>
        <taxon>Rhodophyta</taxon>
        <taxon>Florideophyceae</taxon>
        <taxon>Nemaliophycidae</taxon>
        <taxon>Nemaliales</taxon>
        <taxon>Liagoraceae</taxon>
        <taxon>Titanophycus</taxon>
    </lineage>
</organism>
<dbReference type="AlphaFoldDB" id="A0A1G4NY73"/>
<comment type="subunit">
    <text evidence="4">Monomer.</text>
</comment>
<dbReference type="GO" id="GO:0005829">
    <property type="term" value="C:cytosol"/>
    <property type="evidence" value="ECO:0007669"/>
    <property type="project" value="TreeGrafter"/>
</dbReference>
<dbReference type="InterPro" id="IPR036787">
    <property type="entry name" value="T_IF-3_N_sf"/>
</dbReference>
<dbReference type="PANTHER" id="PTHR10938">
    <property type="entry name" value="TRANSLATION INITIATION FACTOR IF-3"/>
    <property type="match status" value="1"/>
</dbReference>
<sequence length="180" mass="20936">MLEKNKNFKKKNHDLPIINERIPFSEIRLIDVEGNQIGILSLDEALESAQNEGLDLVLISDKSNPPVCRIVNYGKYKFNQEKKAKEAKKKQHNSHLKEVKMRYKIEAHDYRVRLNQALRFLQASDKVKATITFRGREIQHTNLAIELLEKMAKDLEEVSDVQQEPSRDGKNMVMILTPKR</sequence>
<dbReference type="FunFam" id="3.10.20.80:FF:000001">
    <property type="entry name" value="Translation initiation factor IF-3"/>
    <property type="match status" value="1"/>
</dbReference>
<dbReference type="GO" id="GO:0032790">
    <property type="term" value="P:ribosome disassembly"/>
    <property type="evidence" value="ECO:0007669"/>
    <property type="project" value="TreeGrafter"/>
</dbReference>
<dbReference type="SUPFAM" id="SSF55200">
    <property type="entry name" value="Translation initiation factor IF3, C-terminal domain"/>
    <property type="match status" value="1"/>
</dbReference>
<comment type="similarity">
    <text evidence="1 4">Belongs to the IF-3 family.</text>
</comment>
<dbReference type="GO" id="GO:0016020">
    <property type="term" value="C:membrane"/>
    <property type="evidence" value="ECO:0007669"/>
    <property type="project" value="TreeGrafter"/>
</dbReference>
<proteinExistence type="inferred from homology"/>
<evidence type="ECO:0000256" key="2">
    <source>
        <dbReference type="ARBA" id="ARBA00022540"/>
    </source>
</evidence>
<dbReference type="Pfam" id="PF00707">
    <property type="entry name" value="IF3_C"/>
    <property type="match status" value="1"/>
</dbReference>
<dbReference type="NCBIfam" id="TIGR00168">
    <property type="entry name" value="infC"/>
    <property type="match status" value="1"/>
</dbReference>
<evidence type="ECO:0000259" key="5">
    <source>
        <dbReference type="Pfam" id="PF00707"/>
    </source>
</evidence>
<dbReference type="HAMAP" id="MF_00080">
    <property type="entry name" value="IF_3"/>
    <property type="match status" value="1"/>
</dbReference>
<dbReference type="InterPro" id="IPR019815">
    <property type="entry name" value="Translation_initiation_fac_3_C"/>
</dbReference>
<dbReference type="InterPro" id="IPR001288">
    <property type="entry name" value="Translation_initiation_fac_3"/>
</dbReference>
<accession>A0A1G4NY73</accession>
<evidence type="ECO:0000256" key="1">
    <source>
        <dbReference type="ARBA" id="ARBA00005439"/>
    </source>
</evidence>
<dbReference type="FunFam" id="3.30.110.10:FF:000001">
    <property type="entry name" value="Translation initiation factor IF-3"/>
    <property type="match status" value="1"/>
</dbReference>
<evidence type="ECO:0000256" key="4">
    <source>
        <dbReference type="HAMAP-Rule" id="MF_00080"/>
    </source>
</evidence>